<dbReference type="AlphaFoldDB" id="A0A242K967"/>
<sequence length="141" mass="16192">MMNKIDRKDIEIIKLLSLATEENKAEAALEEYLKSPNKVLYAKVYKDVIEGCIGIDISKGELITITHIAVNQSYQGKGNASEMVNFVQEIYQPTKIIAETDREAVGFYEKYGFEINSLGEKYLNVERFRCIFKNNHFVKND</sequence>
<dbReference type="Pfam" id="PF13673">
    <property type="entry name" value="Acetyltransf_10"/>
    <property type="match status" value="1"/>
</dbReference>
<accession>A0A242K967</accession>
<gene>
    <name evidence="2" type="ORF">A5888_001830</name>
    <name evidence="3" type="ORF">A5888_003073</name>
</gene>
<dbReference type="PROSITE" id="PS51186">
    <property type="entry name" value="GNAT"/>
    <property type="match status" value="1"/>
</dbReference>
<proteinExistence type="predicted"/>
<protein>
    <recommendedName>
        <fullName evidence="1">N-acetyltransferase domain-containing protein</fullName>
    </recommendedName>
</protein>
<evidence type="ECO:0000313" key="4">
    <source>
        <dbReference type="Proteomes" id="UP000195141"/>
    </source>
</evidence>
<dbReference type="EMBL" id="NGMM01000002">
    <property type="protein sequence ID" value="OTP17692.1"/>
    <property type="molecule type" value="Genomic_DNA"/>
</dbReference>
<reference evidence="2" key="1">
    <citation type="submission" date="2017-05" db="EMBL/GenBank/DDBJ databases">
        <title>The Genome Sequence of Enterococcus sp. 9E7_DIV0242.</title>
        <authorList>
            <consortium name="The Broad Institute Genomics Platform"/>
            <consortium name="The Broad Institute Genomic Center for Infectious Diseases"/>
            <person name="Earl A."/>
            <person name="Manson A."/>
            <person name="Schwartman J."/>
            <person name="Gilmore M."/>
            <person name="Abouelleil A."/>
            <person name="Cao P."/>
            <person name="Chapman S."/>
            <person name="Cusick C."/>
            <person name="Shea T."/>
            <person name="Young S."/>
            <person name="Neafsey D."/>
            <person name="Nusbaum C."/>
            <person name="Birren B."/>
        </authorList>
    </citation>
    <scope>NUCLEOTIDE SEQUENCE [LARGE SCALE GENOMIC DNA]</scope>
    <source>
        <strain evidence="2">9E7_DIV0242</strain>
    </source>
</reference>
<feature type="domain" description="N-acetyltransferase" evidence="1">
    <location>
        <begin position="1"/>
        <end position="131"/>
    </location>
</feature>
<dbReference type="RefSeq" id="WP_086348884.1">
    <property type="nucleotide sequence ID" value="NZ_CP147247.1"/>
</dbReference>
<name>A0A242K967_9ENTE</name>
<reference evidence="3" key="3">
    <citation type="submission" date="2024-03" db="EMBL/GenBank/DDBJ databases">
        <title>The Genome Sequence of Enterococcus sp. DIV0242b.</title>
        <authorList>
            <consortium name="The Broad Institute Genomics Platform"/>
            <consortium name="The Broad Institute Microbial Omics Core"/>
            <consortium name="The Broad Institute Genomic Center for Infectious Diseases"/>
            <person name="Earl A."/>
            <person name="Manson A."/>
            <person name="Gilmore M."/>
            <person name="Schwartman J."/>
            <person name="Shea T."/>
            <person name="Abouelleil A."/>
            <person name="Cao P."/>
            <person name="Chapman S."/>
            <person name="Cusick C."/>
            <person name="Young S."/>
            <person name="Neafsey D."/>
            <person name="Nusbaum C."/>
            <person name="Birren B."/>
        </authorList>
    </citation>
    <scope>NUCLEOTIDE SEQUENCE</scope>
    <source>
        <strain evidence="3">9E7_DIV0242</strain>
    </source>
</reference>
<dbReference type="InterPro" id="IPR016181">
    <property type="entry name" value="Acyl_CoA_acyltransferase"/>
</dbReference>
<dbReference type="Gene3D" id="3.40.630.30">
    <property type="match status" value="1"/>
</dbReference>
<evidence type="ECO:0000259" key="1">
    <source>
        <dbReference type="PROSITE" id="PS51186"/>
    </source>
</evidence>
<dbReference type="OrthoDB" id="45853at2"/>
<evidence type="ECO:0000313" key="3">
    <source>
        <dbReference type="EMBL" id="WYJ91305.1"/>
    </source>
</evidence>
<dbReference type="Proteomes" id="UP000195141">
    <property type="component" value="Chromosome"/>
</dbReference>
<dbReference type="GO" id="GO:0016747">
    <property type="term" value="F:acyltransferase activity, transferring groups other than amino-acyl groups"/>
    <property type="evidence" value="ECO:0007669"/>
    <property type="project" value="InterPro"/>
</dbReference>
<evidence type="ECO:0000313" key="2">
    <source>
        <dbReference type="EMBL" id="OTP17692.1"/>
    </source>
</evidence>
<dbReference type="SUPFAM" id="SSF55729">
    <property type="entry name" value="Acyl-CoA N-acyltransferases (Nat)"/>
    <property type="match status" value="1"/>
</dbReference>
<keyword evidence="4" id="KW-1185">Reference proteome</keyword>
<organism evidence="2">
    <name type="scientific">Candidatus Enterococcus clewellii</name>
    <dbReference type="NCBI Taxonomy" id="1834193"/>
    <lineage>
        <taxon>Bacteria</taxon>
        <taxon>Bacillati</taxon>
        <taxon>Bacillota</taxon>
        <taxon>Bacilli</taxon>
        <taxon>Lactobacillales</taxon>
        <taxon>Enterococcaceae</taxon>
        <taxon>Enterococcus</taxon>
    </lineage>
</organism>
<dbReference type="InterPro" id="IPR000182">
    <property type="entry name" value="GNAT_dom"/>
</dbReference>
<reference evidence="3" key="2">
    <citation type="submission" date="2017-05" db="EMBL/GenBank/DDBJ databases">
        <authorList>
            <consortium name="The Broad Institute Genomics Platform"/>
            <consortium name="The Broad Institute Genomic Center for Infectious Diseases"/>
            <person name="Earl A."/>
            <person name="Manson A."/>
            <person name="Schwartman J."/>
            <person name="Gilmore M."/>
            <person name="Abouelleil A."/>
            <person name="Cao P."/>
            <person name="Chapman S."/>
            <person name="Cusick C."/>
            <person name="Shea T."/>
            <person name="Young S."/>
            <person name="Neafsey D."/>
            <person name="Nusbaum C."/>
            <person name="Birren B."/>
        </authorList>
    </citation>
    <scope>NUCLEOTIDE SEQUENCE</scope>
    <source>
        <strain evidence="3">9E7_DIV0242</strain>
    </source>
</reference>
<dbReference type="EMBL" id="CP147247">
    <property type="protein sequence ID" value="WYJ91305.1"/>
    <property type="molecule type" value="Genomic_DNA"/>
</dbReference>